<proteinExistence type="predicted"/>
<gene>
    <name evidence="1" type="ORF">O181_053739</name>
</gene>
<dbReference type="Proteomes" id="UP000765509">
    <property type="component" value="Unassembled WGS sequence"/>
</dbReference>
<dbReference type="OrthoDB" id="1099063at2759"/>
<comment type="caution">
    <text evidence="1">The sequence shown here is derived from an EMBL/GenBank/DDBJ whole genome shotgun (WGS) entry which is preliminary data.</text>
</comment>
<dbReference type="AlphaFoldDB" id="A0A9Q3E387"/>
<reference evidence="1" key="1">
    <citation type="submission" date="2021-03" db="EMBL/GenBank/DDBJ databases">
        <title>Draft genome sequence of rust myrtle Austropuccinia psidii MF-1, a brazilian biotype.</title>
        <authorList>
            <person name="Quecine M.C."/>
            <person name="Pachon D.M.R."/>
            <person name="Bonatelli M.L."/>
            <person name="Correr F.H."/>
            <person name="Franceschini L.M."/>
            <person name="Leite T.F."/>
            <person name="Margarido G.R.A."/>
            <person name="Almeida C.A."/>
            <person name="Ferrarezi J.A."/>
            <person name="Labate C.A."/>
        </authorList>
    </citation>
    <scope>NUCLEOTIDE SEQUENCE</scope>
    <source>
        <strain evidence="1">MF-1</strain>
    </source>
</reference>
<keyword evidence="2" id="KW-1185">Reference proteome</keyword>
<dbReference type="EMBL" id="AVOT02023771">
    <property type="protein sequence ID" value="MBW0514024.1"/>
    <property type="molecule type" value="Genomic_DNA"/>
</dbReference>
<protein>
    <recommendedName>
        <fullName evidence="3">CCHC-type domain-containing protein</fullName>
    </recommendedName>
</protein>
<evidence type="ECO:0000313" key="1">
    <source>
        <dbReference type="EMBL" id="MBW0514024.1"/>
    </source>
</evidence>
<sequence>MADPSKIPDILALSVSDPVFRADKQAEILQRFSLIADWIRPKLTVNGANFNTWSKSIIHNWSINSVERSLYDSVTATLIMPNGRTVYQAIKKRFSKTSWSSIVHHANLIFNPTDHAIESQLRPLDSSKIVTLSLFFSLPDLQEKITSALDTCLAANPDLTINAEDILDIVQQMWTKNAPAITEDTMHLSRIDSSTLRPRNSQPSFMPNCGPCQIQANLMPKSASPISKQSEEWKRKWLSPRNLCFYCGEAGNWAPECMACLKAANAIFSSSQRKAMVASIGAIPTLENEEALLDSGETHSAVGDICLFTIITKADMNLLVSSSHRFPVDAIGDVTLMTLQGLLFVKDILLCKAIKGIVLSIGKLISQNVSILILHNTLAIWQNNTSFHTF</sequence>
<organism evidence="1 2">
    <name type="scientific">Austropuccinia psidii MF-1</name>
    <dbReference type="NCBI Taxonomy" id="1389203"/>
    <lineage>
        <taxon>Eukaryota</taxon>
        <taxon>Fungi</taxon>
        <taxon>Dikarya</taxon>
        <taxon>Basidiomycota</taxon>
        <taxon>Pucciniomycotina</taxon>
        <taxon>Pucciniomycetes</taxon>
        <taxon>Pucciniales</taxon>
        <taxon>Sphaerophragmiaceae</taxon>
        <taxon>Austropuccinia</taxon>
    </lineage>
</organism>
<evidence type="ECO:0008006" key="3">
    <source>
        <dbReference type="Google" id="ProtNLM"/>
    </source>
</evidence>
<accession>A0A9Q3E387</accession>
<name>A0A9Q3E387_9BASI</name>
<evidence type="ECO:0000313" key="2">
    <source>
        <dbReference type="Proteomes" id="UP000765509"/>
    </source>
</evidence>